<dbReference type="GO" id="GO:0015031">
    <property type="term" value="P:protein transport"/>
    <property type="evidence" value="ECO:0007669"/>
    <property type="project" value="UniProtKB-KW"/>
</dbReference>
<evidence type="ECO:0000313" key="13">
    <source>
        <dbReference type="EMBL" id="PIZ62185.1"/>
    </source>
</evidence>
<dbReference type="CDD" id="cd20070">
    <property type="entry name" value="5TM_YidC_Alb3"/>
    <property type="match status" value="1"/>
</dbReference>
<dbReference type="InterPro" id="IPR047196">
    <property type="entry name" value="YidC_ALB_C"/>
</dbReference>
<keyword evidence="2" id="KW-0813">Transport</keyword>
<dbReference type="GO" id="GO:0051205">
    <property type="term" value="P:protein insertion into membrane"/>
    <property type="evidence" value="ECO:0007669"/>
    <property type="project" value="TreeGrafter"/>
</dbReference>
<evidence type="ECO:0000256" key="1">
    <source>
        <dbReference type="ARBA" id="ARBA00004651"/>
    </source>
</evidence>
<keyword evidence="7 11" id="KW-0472">Membrane</keyword>
<keyword evidence="6 11" id="KW-1133">Transmembrane helix</keyword>
<evidence type="ECO:0000259" key="12">
    <source>
        <dbReference type="Pfam" id="PF02096"/>
    </source>
</evidence>
<evidence type="ECO:0000256" key="6">
    <source>
        <dbReference type="ARBA" id="ARBA00022989"/>
    </source>
</evidence>
<evidence type="ECO:0000256" key="10">
    <source>
        <dbReference type="SAM" id="MobiDB-lite"/>
    </source>
</evidence>
<dbReference type="InterPro" id="IPR028055">
    <property type="entry name" value="YidC/Oxa/ALB_C"/>
</dbReference>
<dbReference type="PANTHER" id="PTHR12428:SF65">
    <property type="entry name" value="CYTOCHROME C OXIDASE ASSEMBLY PROTEIN COX18, MITOCHONDRIAL"/>
    <property type="match status" value="1"/>
</dbReference>
<dbReference type="NCBIfam" id="TIGR03592">
    <property type="entry name" value="yidC_oxa1_cterm"/>
    <property type="match status" value="1"/>
</dbReference>
<accession>A0A2M7TWN2</accession>
<dbReference type="PANTHER" id="PTHR12428">
    <property type="entry name" value="OXA1"/>
    <property type="match status" value="1"/>
</dbReference>
<keyword evidence="4 9" id="KW-0812">Transmembrane</keyword>
<feature type="transmembrane region" description="Helical" evidence="11">
    <location>
        <begin position="234"/>
        <end position="255"/>
    </location>
</feature>
<evidence type="ECO:0000256" key="5">
    <source>
        <dbReference type="ARBA" id="ARBA00022927"/>
    </source>
</evidence>
<dbReference type="GO" id="GO:0032977">
    <property type="term" value="F:membrane insertase activity"/>
    <property type="evidence" value="ECO:0007669"/>
    <property type="project" value="InterPro"/>
</dbReference>
<keyword evidence="5" id="KW-0653">Protein transport</keyword>
<dbReference type="GO" id="GO:0005886">
    <property type="term" value="C:plasma membrane"/>
    <property type="evidence" value="ECO:0007669"/>
    <property type="project" value="UniProtKB-SubCell"/>
</dbReference>
<comment type="similarity">
    <text evidence="9">Belongs to the OXA1/ALB3/YidC family.</text>
</comment>
<evidence type="ECO:0000256" key="8">
    <source>
        <dbReference type="ARBA" id="ARBA00023186"/>
    </source>
</evidence>
<evidence type="ECO:0000313" key="14">
    <source>
        <dbReference type="Proteomes" id="UP000228503"/>
    </source>
</evidence>
<feature type="compositionally biased region" description="Basic and acidic residues" evidence="10">
    <location>
        <begin position="205"/>
        <end position="224"/>
    </location>
</feature>
<evidence type="ECO:0000256" key="7">
    <source>
        <dbReference type="ARBA" id="ARBA00023136"/>
    </source>
</evidence>
<dbReference type="AlphaFoldDB" id="A0A2M7TWN2"/>
<feature type="region of interest" description="Disordered" evidence="10">
    <location>
        <begin position="200"/>
        <end position="224"/>
    </location>
</feature>
<comment type="caution">
    <text evidence="13">The sequence shown here is derived from an EMBL/GenBank/DDBJ whole genome shotgun (WGS) entry which is preliminary data.</text>
</comment>
<name>A0A2M7TWN2_9BACT</name>
<keyword evidence="8" id="KW-0143">Chaperone</keyword>
<keyword evidence="3" id="KW-1003">Cell membrane</keyword>
<gene>
    <name evidence="13" type="ORF">COY16_05050</name>
</gene>
<evidence type="ECO:0000256" key="3">
    <source>
        <dbReference type="ARBA" id="ARBA00022475"/>
    </source>
</evidence>
<evidence type="ECO:0000256" key="2">
    <source>
        <dbReference type="ARBA" id="ARBA00022448"/>
    </source>
</evidence>
<evidence type="ECO:0000256" key="4">
    <source>
        <dbReference type="ARBA" id="ARBA00022692"/>
    </source>
</evidence>
<feature type="domain" description="Membrane insertase YidC/Oxa/ALB C-terminal" evidence="12">
    <location>
        <begin position="37"/>
        <end position="269"/>
    </location>
</feature>
<comment type="subcellular location">
    <subcellularLocation>
        <location evidence="1">Cell membrane</location>
        <topology evidence="1">Multi-pass membrane protein</topology>
    </subcellularLocation>
    <subcellularLocation>
        <location evidence="9">Membrane</location>
        <topology evidence="9">Multi-pass membrane protein</topology>
    </subcellularLocation>
</comment>
<feature type="transmembrane region" description="Helical" evidence="11">
    <location>
        <begin position="31"/>
        <end position="52"/>
    </location>
</feature>
<sequence length="274" mass="31538">MFESLGTIFSTLFIEPILNVLVFFHNLYVTVGIPGAFGFAIITITIAIRFLLHPFFQKQMKTANVMKELKPQLDALQKKFKKDPKKLQEEQLKLYKEAGINPASGCLFAIVQMPLIFGLYQTLQLFLQFDKNGDAIKIQEINDKLYFPYLAVQKIDPHFFMYNLALSPSQAGQWHYFLIPVLTAGLQFWQSKVTMTANPMTDISPVKEDGKKDEKKESSTSDEFQKAMGTQMKYFFPIMIGYFSYTLPIGLSIYWNAFSLFSIIQHYISHSNKK</sequence>
<dbReference type="InterPro" id="IPR001708">
    <property type="entry name" value="YidC/ALB3/OXA1/COX18"/>
</dbReference>
<dbReference type="Proteomes" id="UP000228503">
    <property type="component" value="Unassembled WGS sequence"/>
</dbReference>
<dbReference type="EMBL" id="PFOB01000064">
    <property type="protein sequence ID" value="PIZ62185.1"/>
    <property type="molecule type" value="Genomic_DNA"/>
</dbReference>
<dbReference type="Pfam" id="PF02096">
    <property type="entry name" value="60KD_IMP"/>
    <property type="match status" value="1"/>
</dbReference>
<evidence type="ECO:0000256" key="11">
    <source>
        <dbReference type="SAM" id="Phobius"/>
    </source>
</evidence>
<evidence type="ECO:0000256" key="9">
    <source>
        <dbReference type="RuleBase" id="RU003945"/>
    </source>
</evidence>
<reference evidence="14" key="1">
    <citation type="submission" date="2017-09" db="EMBL/GenBank/DDBJ databases">
        <title>Depth-based differentiation of microbial function through sediment-hosted aquifers and enrichment of novel symbionts in the deep terrestrial subsurface.</title>
        <authorList>
            <person name="Probst A.J."/>
            <person name="Ladd B."/>
            <person name="Jarett J.K."/>
            <person name="Geller-Mcgrath D.E."/>
            <person name="Sieber C.M.K."/>
            <person name="Emerson J.B."/>
            <person name="Anantharaman K."/>
            <person name="Thomas B.C."/>
            <person name="Malmstrom R."/>
            <person name="Stieglmeier M."/>
            <person name="Klingl A."/>
            <person name="Woyke T."/>
            <person name="Ryan C.M."/>
            <person name="Banfield J.F."/>
        </authorList>
    </citation>
    <scope>NUCLEOTIDE SEQUENCE [LARGE SCALE GENOMIC DNA]</scope>
</reference>
<proteinExistence type="inferred from homology"/>
<organism evidence="13 14">
    <name type="scientific">Candidatus Roizmanbacteria bacterium CG_4_10_14_0_2_um_filter_39_13</name>
    <dbReference type="NCBI Taxonomy" id="1974825"/>
    <lineage>
        <taxon>Bacteria</taxon>
        <taxon>Candidatus Roizmaniibacteriota</taxon>
    </lineage>
</organism>
<protein>
    <recommendedName>
        <fullName evidence="12">Membrane insertase YidC/Oxa/ALB C-terminal domain-containing protein</fullName>
    </recommendedName>
</protein>
<feature type="transmembrane region" description="Helical" evidence="11">
    <location>
        <begin position="7"/>
        <end position="25"/>
    </location>
</feature>